<keyword evidence="3" id="KW-1185">Reference proteome</keyword>
<feature type="compositionally biased region" description="Basic and acidic residues" evidence="1">
    <location>
        <begin position="218"/>
        <end position="233"/>
    </location>
</feature>
<feature type="region of interest" description="Disordered" evidence="1">
    <location>
        <begin position="218"/>
        <end position="252"/>
    </location>
</feature>
<sequence length="252" mass="26620">MLPDGLGRWLAALLRAAVPRVPEGRRSRPPRPGRARHTKASASGTQPVAVSRSAAPRWRRPPPRVGDPRPGARDHAGAKAGARSRGSTLGCSRGEGRGGGGGAARRSRASELYGVGSFLCCRLPLACGAVPCVRGFWKVVGSGHILGRFSRHLTRWGGGGGPGRGASRHHPPRRTHGRTPADREMGSRGCSAGTFPRGLRPSSLAGTKYFQAPGEKKVFSEGWGKGEPRKDGMDEVGSLRITKQKSSGHLLQ</sequence>
<accession>A0A811YJR0</accession>
<protein>
    <submittedName>
        <fullName evidence="2">(raccoon dog) hypothetical protein</fullName>
    </submittedName>
</protein>
<evidence type="ECO:0000313" key="3">
    <source>
        <dbReference type="Proteomes" id="UP000645828"/>
    </source>
</evidence>
<feature type="compositionally biased region" description="Basic residues" evidence="1">
    <location>
        <begin position="166"/>
        <end position="177"/>
    </location>
</feature>
<gene>
    <name evidence="2" type="ORF">NYPRO_LOCUS9348</name>
</gene>
<dbReference type="Proteomes" id="UP000645828">
    <property type="component" value="Unassembled WGS sequence"/>
</dbReference>
<feature type="compositionally biased region" description="Basic and acidic residues" evidence="1">
    <location>
        <begin position="66"/>
        <end position="77"/>
    </location>
</feature>
<comment type="caution">
    <text evidence="2">The sequence shown here is derived from an EMBL/GenBank/DDBJ whole genome shotgun (WGS) entry which is preliminary data.</text>
</comment>
<reference evidence="2" key="1">
    <citation type="submission" date="2020-12" db="EMBL/GenBank/DDBJ databases">
        <authorList>
            <consortium name="Molecular Ecology Group"/>
        </authorList>
    </citation>
    <scope>NUCLEOTIDE SEQUENCE</scope>
    <source>
        <strain evidence="2">TBG_1078</strain>
    </source>
</reference>
<organism evidence="2 3">
    <name type="scientific">Nyctereutes procyonoides</name>
    <name type="common">Raccoon dog</name>
    <name type="synonym">Canis procyonoides</name>
    <dbReference type="NCBI Taxonomy" id="34880"/>
    <lineage>
        <taxon>Eukaryota</taxon>
        <taxon>Metazoa</taxon>
        <taxon>Chordata</taxon>
        <taxon>Craniata</taxon>
        <taxon>Vertebrata</taxon>
        <taxon>Euteleostomi</taxon>
        <taxon>Mammalia</taxon>
        <taxon>Eutheria</taxon>
        <taxon>Laurasiatheria</taxon>
        <taxon>Carnivora</taxon>
        <taxon>Caniformia</taxon>
        <taxon>Canidae</taxon>
        <taxon>Nyctereutes</taxon>
    </lineage>
</organism>
<dbReference type="EMBL" id="CAJHUB010000677">
    <property type="protein sequence ID" value="CAD7676553.1"/>
    <property type="molecule type" value="Genomic_DNA"/>
</dbReference>
<evidence type="ECO:0000256" key="1">
    <source>
        <dbReference type="SAM" id="MobiDB-lite"/>
    </source>
</evidence>
<name>A0A811YJR0_NYCPR</name>
<dbReference type="AlphaFoldDB" id="A0A811YJR0"/>
<evidence type="ECO:0000313" key="2">
    <source>
        <dbReference type="EMBL" id="CAD7676553.1"/>
    </source>
</evidence>
<feature type="compositionally biased region" description="Basic residues" evidence="1">
    <location>
        <begin position="27"/>
        <end position="39"/>
    </location>
</feature>
<feature type="compositionally biased region" description="Low complexity" evidence="1">
    <location>
        <begin position="78"/>
        <end position="87"/>
    </location>
</feature>
<feature type="region of interest" description="Disordered" evidence="1">
    <location>
        <begin position="17"/>
        <end position="105"/>
    </location>
</feature>
<feature type="region of interest" description="Disordered" evidence="1">
    <location>
        <begin position="158"/>
        <end position="205"/>
    </location>
</feature>
<proteinExistence type="predicted"/>